<sequence length="129" mass="12268">MGAVPLPSGLAAGAFLVLGALAVQPAAAWAAEPTASSVPVTSLQQPQVGPALAGLTGATDYAAAPLKTLRLDPLAASSADPLSNGVALQPDQPGVKPLSTTAVTGSLSQGGGLDSLPLVGGLAKVLPGG</sequence>
<gene>
    <name evidence="1" type="ORF">ACEZDG_15090</name>
</gene>
<dbReference type="Proteomes" id="UP001592582">
    <property type="component" value="Unassembled WGS sequence"/>
</dbReference>
<proteinExistence type="predicted"/>
<protein>
    <submittedName>
        <fullName evidence="1">Uncharacterized protein</fullName>
    </submittedName>
</protein>
<accession>A0ABV6VA40</accession>
<name>A0ABV6VA40_9ACTN</name>
<evidence type="ECO:0000313" key="1">
    <source>
        <dbReference type="EMBL" id="MFC1410591.1"/>
    </source>
</evidence>
<dbReference type="EMBL" id="JBHEZX010000006">
    <property type="protein sequence ID" value="MFC1410591.1"/>
    <property type="molecule type" value="Genomic_DNA"/>
</dbReference>
<reference evidence="1 2" key="1">
    <citation type="submission" date="2024-09" db="EMBL/GenBank/DDBJ databases">
        <authorList>
            <person name="Lee S.D."/>
        </authorList>
    </citation>
    <scope>NUCLEOTIDE SEQUENCE [LARGE SCALE GENOMIC DNA]</scope>
    <source>
        <strain evidence="1 2">N1-1</strain>
    </source>
</reference>
<comment type="caution">
    <text evidence="1">The sequence shown here is derived from an EMBL/GenBank/DDBJ whole genome shotgun (WGS) entry which is preliminary data.</text>
</comment>
<evidence type="ECO:0000313" key="2">
    <source>
        <dbReference type="Proteomes" id="UP001592582"/>
    </source>
</evidence>
<keyword evidence="2" id="KW-1185">Reference proteome</keyword>
<organism evidence="1 2">
    <name type="scientific">Streptacidiphilus alkalitolerans</name>
    <dbReference type="NCBI Taxonomy" id="3342712"/>
    <lineage>
        <taxon>Bacteria</taxon>
        <taxon>Bacillati</taxon>
        <taxon>Actinomycetota</taxon>
        <taxon>Actinomycetes</taxon>
        <taxon>Kitasatosporales</taxon>
        <taxon>Streptomycetaceae</taxon>
        <taxon>Streptacidiphilus</taxon>
    </lineage>
</organism>